<dbReference type="AlphaFoldDB" id="A0A3M7P4L1"/>
<feature type="transmembrane region" description="Helical" evidence="1">
    <location>
        <begin position="83"/>
        <end position="101"/>
    </location>
</feature>
<keyword evidence="1" id="KW-0812">Transmembrane</keyword>
<evidence type="ECO:0000313" key="3">
    <source>
        <dbReference type="Proteomes" id="UP000276133"/>
    </source>
</evidence>
<evidence type="ECO:0000256" key="1">
    <source>
        <dbReference type="SAM" id="Phobius"/>
    </source>
</evidence>
<keyword evidence="1" id="KW-0472">Membrane</keyword>
<comment type="caution">
    <text evidence="2">The sequence shown here is derived from an EMBL/GenBank/DDBJ whole genome shotgun (WGS) entry which is preliminary data.</text>
</comment>
<gene>
    <name evidence="2" type="ORF">BpHYR1_004144</name>
</gene>
<protein>
    <submittedName>
        <fullName evidence="2">Uncharacterized protein</fullName>
    </submittedName>
</protein>
<reference evidence="2 3" key="1">
    <citation type="journal article" date="2018" name="Sci. Rep.">
        <title>Genomic signatures of local adaptation to the degree of environmental predictability in rotifers.</title>
        <authorList>
            <person name="Franch-Gras L."/>
            <person name="Hahn C."/>
            <person name="Garcia-Roger E.M."/>
            <person name="Carmona M.J."/>
            <person name="Serra M."/>
            <person name="Gomez A."/>
        </authorList>
    </citation>
    <scope>NUCLEOTIDE SEQUENCE [LARGE SCALE GENOMIC DNA]</scope>
    <source>
        <strain evidence="2">HYR1</strain>
    </source>
</reference>
<dbReference type="Proteomes" id="UP000276133">
    <property type="component" value="Unassembled WGS sequence"/>
</dbReference>
<keyword evidence="3" id="KW-1185">Reference proteome</keyword>
<organism evidence="2 3">
    <name type="scientific">Brachionus plicatilis</name>
    <name type="common">Marine rotifer</name>
    <name type="synonym">Brachionus muelleri</name>
    <dbReference type="NCBI Taxonomy" id="10195"/>
    <lineage>
        <taxon>Eukaryota</taxon>
        <taxon>Metazoa</taxon>
        <taxon>Spiralia</taxon>
        <taxon>Gnathifera</taxon>
        <taxon>Rotifera</taxon>
        <taxon>Eurotatoria</taxon>
        <taxon>Monogononta</taxon>
        <taxon>Pseudotrocha</taxon>
        <taxon>Ploima</taxon>
        <taxon>Brachionidae</taxon>
        <taxon>Brachionus</taxon>
    </lineage>
</organism>
<dbReference type="EMBL" id="REGN01013367">
    <property type="protein sequence ID" value="RMZ94015.1"/>
    <property type="molecule type" value="Genomic_DNA"/>
</dbReference>
<evidence type="ECO:0000313" key="2">
    <source>
        <dbReference type="EMBL" id="RMZ94015.1"/>
    </source>
</evidence>
<accession>A0A3M7P4L1</accession>
<keyword evidence="1" id="KW-1133">Transmembrane helix</keyword>
<name>A0A3M7P4L1_BRAPC</name>
<sequence>MNSSSVIIYIFLKPTNSKDKFIQCVTFNIILKRQREFENFGILALIIKSHASRICKNQKQKRLQKWLNINVEYKHLKKIISNLNLTLVIRIVSLMCIVSSYRRRLIFLRCVNSLLGCSDQSVRSSFNCVAGMLKPLHGLRAHVRFYFASNKKCCGRTRYLLCRRN</sequence>
<proteinExistence type="predicted"/>